<dbReference type="PANTHER" id="PTHR35535">
    <property type="entry name" value="HEAT SHOCK PROTEIN HSLJ"/>
    <property type="match status" value="1"/>
</dbReference>
<evidence type="ECO:0000313" key="3">
    <source>
        <dbReference type="Proteomes" id="UP000470771"/>
    </source>
</evidence>
<organism evidence="2 3">
    <name type="scientific">Acidiluteibacter ferrifornacis</name>
    <dbReference type="NCBI Taxonomy" id="2692424"/>
    <lineage>
        <taxon>Bacteria</taxon>
        <taxon>Pseudomonadati</taxon>
        <taxon>Bacteroidota</taxon>
        <taxon>Flavobacteriia</taxon>
        <taxon>Flavobacteriales</taxon>
        <taxon>Cryomorphaceae</taxon>
        <taxon>Acidiluteibacter</taxon>
    </lineage>
</organism>
<evidence type="ECO:0000313" key="2">
    <source>
        <dbReference type="EMBL" id="NBG66105.1"/>
    </source>
</evidence>
<dbReference type="InterPro" id="IPR053147">
    <property type="entry name" value="Hsp_HslJ-like"/>
</dbReference>
<feature type="domain" description="DUF306" evidence="1">
    <location>
        <begin position="9"/>
        <end position="108"/>
    </location>
</feature>
<dbReference type="RefSeq" id="WP_160633049.1">
    <property type="nucleotide sequence ID" value="NZ_WWNE01000006.1"/>
</dbReference>
<comment type="caution">
    <text evidence="2">The sequence shown here is derived from an EMBL/GenBank/DDBJ whole genome shotgun (WGS) entry which is preliminary data.</text>
</comment>
<dbReference type="Pfam" id="PF03724">
    <property type="entry name" value="META"/>
    <property type="match status" value="1"/>
</dbReference>
<proteinExistence type="predicted"/>
<dbReference type="PANTHER" id="PTHR35535:SF1">
    <property type="entry name" value="HEAT SHOCK PROTEIN HSLJ"/>
    <property type="match status" value="1"/>
</dbReference>
<dbReference type="AlphaFoldDB" id="A0A6N9NNM2"/>
<gene>
    <name evidence="2" type="ORF">GQN54_08235</name>
</gene>
<name>A0A6N9NNM2_9FLAO</name>
<protein>
    <submittedName>
        <fullName evidence="2">META domain-containing protein</fullName>
    </submittedName>
</protein>
<dbReference type="Proteomes" id="UP000470771">
    <property type="component" value="Unassembled WGS sequence"/>
</dbReference>
<dbReference type="Gene3D" id="2.40.128.270">
    <property type="match status" value="1"/>
</dbReference>
<evidence type="ECO:0000259" key="1">
    <source>
        <dbReference type="Pfam" id="PF03724"/>
    </source>
</evidence>
<reference evidence="2 3" key="1">
    <citation type="submission" date="2019-12" db="EMBL/GenBank/DDBJ databases">
        <authorList>
            <person name="Zhao J."/>
        </authorList>
    </citation>
    <scope>NUCLEOTIDE SEQUENCE [LARGE SCALE GENOMIC DNA]</scope>
    <source>
        <strain evidence="2 3">S-15</strain>
    </source>
</reference>
<dbReference type="EMBL" id="WWNE01000006">
    <property type="protein sequence ID" value="NBG66105.1"/>
    <property type="molecule type" value="Genomic_DNA"/>
</dbReference>
<dbReference type="InterPro" id="IPR005184">
    <property type="entry name" value="DUF306_Meta_HslJ"/>
</dbReference>
<dbReference type="InterPro" id="IPR038670">
    <property type="entry name" value="HslJ-like_sf"/>
</dbReference>
<accession>A0A6N9NNM2</accession>
<keyword evidence="3" id="KW-1185">Reference proteome</keyword>
<sequence>MSSNIKLHDIWALRRVDNENTKGNLRSAYLEFNLTMNKVYGNTGCNTLSGDLKVKEDTIYLINLMVTEKYCEGFGNEQEYLNRLQNPMKYSLNGLELTLISKGSVLTFQKVD</sequence>